<name>A0A0D1DWY8_MYCMD</name>
<dbReference type="RefSeq" id="XP_011390137.1">
    <property type="nucleotide sequence ID" value="XM_011391835.1"/>
</dbReference>
<evidence type="ECO:0000313" key="1">
    <source>
        <dbReference type="EMBL" id="KIS68066.1"/>
    </source>
</evidence>
<dbReference type="Proteomes" id="UP000000561">
    <property type="component" value="Chromosome 10"/>
</dbReference>
<dbReference type="InParanoid" id="A0A0D1DWY8"/>
<dbReference type="AlphaFoldDB" id="A0A0D1DWY8"/>
<dbReference type="OrthoDB" id="2544295at2759"/>
<proteinExistence type="predicted"/>
<gene>
    <name evidence="1" type="ORF">UMAG_03649</name>
</gene>
<reference evidence="1 2" key="1">
    <citation type="journal article" date="2006" name="Nature">
        <title>Insights from the genome of the biotrophic fungal plant pathogen Ustilago maydis.</title>
        <authorList>
            <person name="Kamper J."/>
            <person name="Kahmann R."/>
            <person name="Bolker M."/>
            <person name="Ma L.J."/>
            <person name="Brefort T."/>
            <person name="Saville B.J."/>
            <person name="Banuett F."/>
            <person name="Kronstad J.W."/>
            <person name="Gold S.E."/>
            <person name="Muller O."/>
            <person name="Perlin M.H."/>
            <person name="Wosten H.A."/>
            <person name="de Vries R."/>
            <person name="Ruiz-Herrera J."/>
            <person name="Reynaga-Pena C.G."/>
            <person name="Snetselaar K."/>
            <person name="McCann M."/>
            <person name="Perez-Martin J."/>
            <person name="Feldbrugge M."/>
            <person name="Basse C.W."/>
            <person name="Steinberg G."/>
            <person name="Ibeas J.I."/>
            <person name="Holloman W."/>
            <person name="Guzman P."/>
            <person name="Farman M."/>
            <person name="Stajich J.E."/>
            <person name="Sentandreu R."/>
            <person name="Gonzalez-Prieto J.M."/>
            <person name="Kennell J.C."/>
            <person name="Molina L."/>
            <person name="Schirawski J."/>
            <person name="Mendoza-Mendoza A."/>
            <person name="Greilinger D."/>
            <person name="Munch K."/>
            <person name="Rossel N."/>
            <person name="Scherer M."/>
            <person name="Vranes M."/>
            <person name="Ladendorf O."/>
            <person name="Vincon V."/>
            <person name="Fuchs U."/>
            <person name="Sandrock B."/>
            <person name="Meng S."/>
            <person name="Ho E.C."/>
            <person name="Cahill M.J."/>
            <person name="Boyce K.J."/>
            <person name="Klose J."/>
            <person name="Klosterman S.J."/>
            <person name="Deelstra H.J."/>
            <person name="Ortiz-Castellanos L."/>
            <person name="Li W."/>
            <person name="Sanchez-Alonso P."/>
            <person name="Schreier P.H."/>
            <person name="Hauser-Hahn I."/>
            <person name="Vaupel M."/>
            <person name="Koopmann E."/>
            <person name="Friedrich G."/>
            <person name="Voss H."/>
            <person name="Schluter T."/>
            <person name="Margolis J."/>
            <person name="Platt D."/>
            <person name="Swimmer C."/>
            <person name="Gnirke A."/>
            <person name="Chen F."/>
            <person name="Vysotskaia V."/>
            <person name="Mannhaupt G."/>
            <person name="Guldener U."/>
            <person name="Munsterkotter M."/>
            <person name="Haase D."/>
            <person name="Oesterheld M."/>
            <person name="Mewes H.W."/>
            <person name="Mauceli E.W."/>
            <person name="DeCaprio D."/>
            <person name="Wade C.M."/>
            <person name="Butler J."/>
            <person name="Young S."/>
            <person name="Jaffe D.B."/>
            <person name="Calvo S."/>
            <person name="Nusbaum C."/>
            <person name="Galagan J."/>
            <person name="Birren B.W."/>
        </authorList>
    </citation>
    <scope>NUCLEOTIDE SEQUENCE [LARGE SCALE GENOMIC DNA]</scope>
    <source>
        <strain evidence="2">DSM 14603 / FGSC 9021 / UM521</strain>
    </source>
</reference>
<sequence>MFNDTYFESDNPVHTKLKQQKIYRQGQWLDPSIATPDEVDHRFCQSSVFARTLQHDCYEETSQGILRSLKSLPPCGNRSKESPNFKKYQSLHSQLLDLFCLLDYQVMPMGQDPFSQFKTVNRVGKEKLPRPPHQIRIQQVRYDISTLSELLRHDLCTELHPDLVHLLSAETLMRRYRVVRGISSLLDEYSIMLAPYERAFLWRDCEVCSNYDFYIIRFFRDFYRLLLRIFHDQRNRRAARNRFALESETSSSELNDESEE</sequence>
<evidence type="ECO:0000313" key="2">
    <source>
        <dbReference type="Proteomes" id="UP000000561"/>
    </source>
</evidence>
<protein>
    <submittedName>
        <fullName evidence="1">Uncharacterized protein</fullName>
    </submittedName>
</protein>
<dbReference type="eggNOG" id="ENOG502RDW6">
    <property type="taxonomic scope" value="Eukaryota"/>
</dbReference>
<dbReference type="EMBL" id="CM003149">
    <property type="protein sequence ID" value="KIS68066.1"/>
    <property type="molecule type" value="Genomic_DNA"/>
</dbReference>
<dbReference type="OMA" id="QVRYDIS"/>
<accession>A0A0D1DWY8</accession>
<organism evidence="1 2">
    <name type="scientific">Mycosarcoma maydis</name>
    <name type="common">Corn smut fungus</name>
    <name type="synonym">Ustilago maydis</name>
    <dbReference type="NCBI Taxonomy" id="5270"/>
    <lineage>
        <taxon>Eukaryota</taxon>
        <taxon>Fungi</taxon>
        <taxon>Dikarya</taxon>
        <taxon>Basidiomycota</taxon>
        <taxon>Ustilaginomycotina</taxon>
        <taxon>Ustilaginomycetes</taxon>
        <taxon>Ustilaginales</taxon>
        <taxon>Ustilaginaceae</taxon>
        <taxon>Mycosarcoma</taxon>
    </lineage>
</organism>
<dbReference type="VEuPathDB" id="FungiDB:UMAG_03649"/>
<keyword evidence="2" id="KW-1185">Reference proteome</keyword>
<dbReference type="KEGG" id="uma:UMAG_03649"/>
<dbReference type="GeneID" id="23564053"/>